<name>A0A329SHS1_9STRA</name>
<dbReference type="VEuPathDB" id="FungiDB:PC110_g7402"/>
<accession>A0A329SHS1</accession>
<dbReference type="AlphaFoldDB" id="A0A329SHS1"/>
<evidence type="ECO:0008006" key="3">
    <source>
        <dbReference type="Google" id="ProtNLM"/>
    </source>
</evidence>
<reference evidence="1 2" key="1">
    <citation type="submission" date="2018-01" db="EMBL/GenBank/DDBJ databases">
        <title>Draft genome of the strawberry crown rot pathogen Phytophthora cactorum.</title>
        <authorList>
            <person name="Armitage A.D."/>
            <person name="Lysoe E."/>
            <person name="Nellist C.F."/>
            <person name="Harrison R.J."/>
            <person name="Brurberg M.B."/>
        </authorList>
    </citation>
    <scope>NUCLEOTIDE SEQUENCE [LARGE SCALE GENOMIC DNA]</scope>
    <source>
        <strain evidence="1 2">10300</strain>
    </source>
</reference>
<keyword evidence="2" id="KW-1185">Reference proteome</keyword>
<sequence>MPPKLIPHRWDMHALHALVTRDHKELVRVFTELKSLPASAVDTQVKTFGFGAPMQFHTFGFFEKTSPASSSTSATLFDHVVDGDTMLLLALRHYDPLCAAALIKQGASLHVANTCDENPLQVIFSAMAFFRLHPDDDTQELSKGDNRLLQQRAEYEEMFSVLRNELTAFYNNQKAEVERELRELYQQFAPDRLSKIPAQLEAYAYREKLLLESAKKKYKKYTL</sequence>
<gene>
    <name evidence="1" type="ORF">PC110_g7402</name>
</gene>
<dbReference type="InterPro" id="IPR036770">
    <property type="entry name" value="Ankyrin_rpt-contain_sf"/>
</dbReference>
<dbReference type="Gene3D" id="1.25.40.20">
    <property type="entry name" value="Ankyrin repeat-containing domain"/>
    <property type="match status" value="1"/>
</dbReference>
<dbReference type="EMBL" id="MJFZ01000142">
    <property type="protein sequence ID" value="RAW36333.1"/>
    <property type="molecule type" value="Genomic_DNA"/>
</dbReference>
<dbReference type="OrthoDB" id="69242at2759"/>
<protein>
    <recommendedName>
        <fullName evidence="3">Ankyrin repeat-containing domain</fullName>
    </recommendedName>
</protein>
<comment type="caution">
    <text evidence="1">The sequence shown here is derived from an EMBL/GenBank/DDBJ whole genome shotgun (WGS) entry which is preliminary data.</text>
</comment>
<organism evidence="1 2">
    <name type="scientific">Phytophthora cactorum</name>
    <dbReference type="NCBI Taxonomy" id="29920"/>
    <lineage>
        <taxon>Eukaryota</taxon>
        <taxon>Sar</taxon>
        <taxon>Stramenopiles</taxon>
        <taxon>Oomycota</taxon>
        <taxon>Peronosporomycetes</taxon>
        <taxon>Peronosporales</taxon>
        <taxon>Peronosporaceae</taxon>
        <taxon>Phytophthora</taxon>
    </lineage>
</organism>
<proteinExistence type="predicted"/>
<evidence type="ECO:0000313" key="2">
    <source>
        <dbReference type="Proteomes" id="UP000251314"/>
    </source>
</evidence>
<evidence type="ECO:0000313" key="1">
    <source>
        <dbReference type="EMBL" id="RAW36333.1"/>
    </source>
</evidence>
<dbReference type="Proteomes" id="UP000251314">
    <property type="component" value="Unassembled WGS sequence"/>
</dbReference>